<dbReference type="Proteomes" id="UP001222027">
    <property type="component" value="Unassembled WGS sequence"/>
</dbReference>
<sequence length="158" mass="17969">MLKKKRADAHLRALAYRKAVTKLYNRWVRPRHVETGDLVLWKTEVSDPTRSRAKRLLVLDDRLPRQLGSGALQVLHGLQQLIVYLSSPDSRLPQQLLGVAHVAPNLLQFLLRDLAPEELLVSLPLGLLKLLPQLGRALFGLDDRLWSPFGFQSVKLFL</sequence>
<dbReference type="AlphaFoldDB" id="A0AAV8RSZ2"/>
<keyword evidence="2" id="KW-1185">Reference proteome</keyword>
<gene>
    <name evidence="1" type="ORF">OPV22_001112</name>
</gene>
<proteinExistence type="predicted"/>
<name>A0AAV8RSZ2_ENSVE</name>
<comment type="caution">
    <text evidence="1">The sequence shown here is derived from an EMBL/GenBank/DDBJ whole genome shotgun (WGS) entry which is preliminary data.</text>
</comment>
<evidence type="ECO:0000313" key="2">
    <source>
        <dbReference type="Proteomes" id="UP001222027"/>
    </source>
</evidence>
<protein>
    <submittedName>
        <fullName evidence="1">Uncharacterized protein</fullName>
    </submittedName>
</protein>
<organism evidence="1 2">
    <name type="scientific">Ensete ventricosum</name>
    <name type="common">Abyssinian banana</name>
    <name type="synonym">Musa ensete</name>
    <dbReference type="NCBI Taxonomy" id="4639"/>
    <lineage>
        <taxon>Eukaryota</taxon>
        <taxon>Viridiplantae</taxon>
        <taxon>Streptophyta</taxon>
        <taxon>Embryophyta</taxon>
        <taxon>Tracheophyta</taxon>
        <taxon>Spermatophyta</taxon>
        <taxon>Magnoliopsida</taxon>
        <taxon>Liliopsida</taxon>
        <taxon>Zingiberales</taxon>
        <taxon>Musaceae</taxon>
        <taxon>Ensete</taxon>
    </lineage>
</organism>
<reference evidence="1 2" key="1">
    <citation type="submission" date="2022-12" db="EMBL/GenBank/DDBJ databases">
        <title>Chromosome-scale assembly of the Ensete ventricosum genome.</title>
        <authorList>
            <person name="Dussert Y."/>
            <person name="Stocks J."/>
            <person name="Wendawek A."/>
            <person name="Woldeyes F."/>
            <person name="Nichols R.A."/>
            <person name="Borrell J.S."/>
        </authorList>
    </citation>
    <scope>NUCLEOTIDE SEQUENCE [LARGE SCALE GENOMIC DNA]</scope>
    <source>
        <strain evidence="2">cv. Maze</strain>
        <tissue evidence="1">Seeds</tissue>
    </source>
</reference>
<accession>A0AAV8RSZ2</accession>
<evidence type="ECO:0000313" key="1">
    <source>
        <dbReference type="EMBL" id="KAJ8510678.1"/>
    </source>
</evidence>
<dbReference type="EMBL" id="JAQQAF010000001">
    <property type="protein sequence ID" value="KAJ8510678.1"/>
    <property type="molecule type" value="Genomic_DNA"/>
</dbReference>